<comment type="similarity">
    <text evidence="6">Belongs to the peroxidase family.</text>
</comment>
<dbReference type="PROSITE" id="PS50873">
    <property type="entry name" value="PEROXIDASE_4"/>
    <property type="match status" value="1"/>
</dbReference>
<dbReference type="GO" id="GO:0000302">
    <property type="term" value="P:response to reactive oxygen species"/>
    <property type="evidence" value="ECO:0007669"/>
    <property type="project" value="TreeGrafter"/>
</dbReference>
<dbReference type="PANTHER" id="PTHR31356:SF53">
    <property type="entry name" value="HEME PEROXIDASE"/>
    <property type="match status" value="1"/>
</dbReference>
<protein>
    <recommendedName>
        <fullName evidence="7">Peroxidase</fullName>
        <ecNumber evidence="7">1.11.1.-</ecNumber>
    </recommendedName>
</protein>
<evidence type="ECO:0000256" key="6">
    <source>
        <dbReference type="RuleBase" id="RU004241"/>
    </source>
</evidence>
<dbReference type="Proteomes" id="UP000053424">
    <property type="component" value="Unassembled WGS sequence"/>
</dbReference>
<keyword evidence="2" id="KW-0349">Heme</keyword>
<evidence type="ECO:0000313" key="10">
    <source>
        <dbReference type="Proteomes" id="UP000053424"/>
    </source>
</evidence>
<dbReference type="EMBL" id="KN831789">
    <property type="protein sequence ID" value="KIM38677.1"/>
    <property type="molecule type" value="Genomic_DNA"/>
</dbReference>
<keyword evidence="3" id="KW-0479">Metal-binding</keyword>
<reference evidence="9 10" key="1">
    <citation type="submission" date="2014-04" db="EMBL/GenBank/DDBJ databases">
        <authorList>
            <consortium name="DOE Joint Genome Institute"/>
            <person name="Kuo A."/>
            <person name="Gay G."/>
            <person name="Dore J."/>
            <person name="Kohler A."/>
            <person name="Nagy L.G."/>
            <person name="Floudas D."/>
            <person name="Copeland A."/>
            <person name="Barry K.W."/>
            <person name="Cichocki N."/>
            <person name="Veneault-Fourrey C."/>
            <person name="LaButti K."/>
            <person name="Lindquist E.A."/>
            <person name="Lipzen A."/>
            <person name="Lundell T."/>
            <person name="Morin E."/>
            <person name="Murat C."/>
            <person name="Sun H."/>
            <person name="Tunlid A."/>
            <person name="Henrissat B."/>
            <person name="Grigoriev I.V."/>
            <person name="Hibbett D.S."/>
            <person name="Martin F."/>
            <person name="Nordberg H.P."/>
            <person name="Cantor M.N."/>
            <person name="Hua S.X."/>
        </authorList>
    </citation>
    <scope>NUCLEOTIDE SEQUENCE [LARGE SCALE GENOMIC DNA]</scope>
    <source>
        <strain evidence="10">h7</strain>
    </source>
</reference>
<feature type="chain" id="PRO_5006986324" description="Peroxidase" evidence="7">
    <location>
        <begin position="30"/>
        <end position="591"/>
    </location>
</feature>
<organism evidence="9 10">
    <name type="scientific">Hebeloma cylindrosporum</name>
    <dbReference type="NCBI Taxonomy" id="76867"/>
    <lineage>
        <taxon>Eukaryota</taxon>
        <taxon>Fungi</taxon>
        <taxon>Dikarya</taxon>
        <taxon>Basidiomycota</taxon>
        <taxon>Agaricomycotina</taxon>
        <taxon>Agaricomycetes</taxon>
        <taxon>Agaricomycetidae</taxon>
        <taxon>Agaricales</taxon>
        <taxon>Agaricineae</taxon>
        <taxon>Hymenogastraceae</taxon>
        <taxon>Hebeloma</taxon>
    </lineage>
</organism>
<keyword evidence="7" id="KW-0732">Signal</keyword>
<dbReference type="PRINTS" id="PR00458">
    <property type="entry name" value="PEROXIDASE"/>
</dbReference>
<evidence type="ECO:0000256" key="3">
    <source>
        <dbReference type="ARBA" id="ARBA00022723"/>
    </source>
</evidence>
<accession>A0A0C2YCG6</accession>
<name>A0A0C2YCG6_HEBCY</name>
<dbReference type="OrthoDB" id="5985073at2759"/>
<dbReference type="GO" id="GO:0042744">
    <property type="term" value="P:hydrogen peroxide catabolic process"/>
    <property type="evidence" value="ECO:0007669"/>
    <property type="project" value="TreeGrafter"/>
</dbReference>
<dbReference type="InterPro" id="IPR010255">
    <property type="entry name" value="Haem_peroxidase_sf"/>
</dbReference>
<dbReference type="GO" id="GO:0046872">
    <property type="term" value="F:metal ion binding"/>
    <property type="evidence" value="ECO:0007669"/>
    <property type="project" value="UniProtKB-UniRule"/>
</dbReference>
<evidence type="ECO:0000259" key="8">
    <source>
        <dbReference type="PROSITE" id="PS50873"/>
    </source>
</evidence>
<keyword evidence="5" id="KW-0408">Iron</keyword>
<keyword evidence="1 7" id="KW-0575">Peroxidase</keyword>
<evidence type="ECO:0000256" key="2">
    <source>
        <dbReference type="ARBA" id="ARBA00022617"/>
    </source>
</evidence>
<evidence type="ECO:0000313" key="9">
    <source>
        <dbReference type="EMBL" id="KIM38677.1"/>
    </source>
</evidence>
<dbReference type="InterPro" id="IPR044831">
    <property type="entry name" value="Ccp1-like"/>
</dbReference>
<proteinExistence type="inferred from homology"/>
<dbReference type="PANTHER" id="PTHR31356">
    <property type="entry name" value="THYLAKOID LUMENAL 29 KDA PROTEIN, CHLOROPLASTIC-RELATED"/>
    <property type="match status" value="1"/>
</dbReference>
<sequence>MPLIGAFSPRVLFFLANSILVFYLSLVSAYKWPSPQYDPLEETLYQGGTTFTSFFNKEECRKRSSPRTFVAAEWIRLAYHDSATHDITYGTGGLDASIFHELDRPENSGAGMINAISDFKFAPNKYVSRADVIAIGTVFSSATCGGPIIPFRGGRKDAQEAGPSAVPAPSQDLATHIEKFRLQGFTQEEMIGLVACGHTFGSVRSSDFPGLVEGDPNDKSGVGLAFFDRSRRFDNAIATEYLDGTTQNPLVVSPNSRLTSDKRIFGSDGNVTMQRSIPRALHFIIIINESNFYSFESREFFMQTCSRLLARMIDNVPNNVALTEVITLLPAKVTEAYITVVRSQLLFKTTLRLAQPQNTTIPNNRSVKMLWCNKRGEFKDCSGAHINMASRPACGSFPSTTVTRRLGVDLLKYEFAAPILASESVGKFWFELDEGDGSTSTVLDNGGGGYLLETDEIIYVPWFSTARENGEDTQSQAFDLTFVAGIRSELSPTSATLNTYTNSEDGVIGPPQTPVLPLTHYPDRLLVEGYEWYQAPVINKISDGFQFSVDLEVMLADGASHKFDFGQTRSIDGEEGLDTLISEVTVGSGGD</sequence>
<dbReference type="STRING" id="686832.A0A0C2YCG6"/>
<feature type="domain" description="Plant heme peroxidase family profile" evidence="8">
    <location>
        <begin position="70"/>
        <end position="301"/>
    </location>
</feature>
<dbReference type="GO" id="GO:0004601">
    <property type="term" value="F:peroxidase activity"/>
    <property type="evidence" value="ECO:0007669"/>
    <property type="project" value="UniProtKB-KW"/>
</dbReference>
<dbReference type="EC" id="1.11.1.-" evidence="7"/>
<dbReference type="Gene3D" id="1.10.520.10">
    <property type="match status" value="1"/>
</dbReference>
<dbReference type="Pfam" id="PF00141">
    <property type="entry name" value="peroxidase"/>
    <property type="match status" value="1"/>
</dbReference>
<dbReference type="InterPro" id="IPR002016">
    <property type="entry name" value="Haem_peroxidase"/>
</dbReference>
<dbReference type="Gene3D" id="1.10.420.10">
    <property type="entry name" value="Peroxidase, domain 2"/>
    <property type="match status" value="1"/>
</dbReference>
<dbReference type="GO" id="GO:0034599">
    <property type="term" value="P:cellular response to oxidative stress"/>
    <property type="evidence" value="ECO:0007669"/>
    <property type="project" value="InterPro"/>
</dbReference>
<dbReference type="GO" id="GO:0020037">
    <property type="term" value="F:heme binding"/>
    <property type="evidence" value="ECO:0007669"/>
    <property type="project" value="UniProtKB-UniRule"/>
</dbReference>
<evidence type="ECO:0000256" key="7">
    <source>
        <dbReference type="RuleBase" id="RU363051"/>
    </source>
</evidence>
<dbReference type="HOGENOM" id="CLU_004824_3_1_1"/>
<dbReference type="AlphaFoldDB" id="A0A0C2YCG6"/>
<reference evidence="10" key="2">
    <citation type="submission" date="2015-01" db="EMBL/GenBank/DDBJ databases">
        <title>Evolutionary Origins and Diversification of the Mycorrhizal Mutualists.</title>
        <authorList>
            <consortium name="DOE Joint Genome Institute"/>
            <consortium name="Mycorrhizal Genomics Consortium"/>
            <person name="Kohler A."/>
            <person name="Kuo A."/>
            <person name="Nagy L.G."/>
            <person name="Floudas D."/>
            <person name="Copeland A."/>
            <person name="Barry K.W."/>
            <person name="Cichocki N."/>
            <person name="Veneault-Fourrey C."/>
            <person name="LaButti K."/>
            <person name="Lindquist E.A."/>
            <person name="Lipzen A."/>
            <person name="Lundell T."/>
            <person name="Morin E."/>
            <person name="Murat C."/>
            <person name="Riley R."/>
            <person name="Ohm R."/>
            <person name="Sun H."/>
            <person name="Tunlid A."/>
            <person name="Henrissat B."/>
            <person name="Grigoriev I.V."/>
            <person name="Hibbett D.S."/>
            <person name="Martin F."/>
        </authorList>
    </citation>
    <scope>NUCLEOTIDE SEQUENCE [LARGE SCALE GENOMIC DNA]</scope>
    <source>
        <strain evidence="10">h7</strain>
    </source>
</reference>
<dbReference type="SUPFAM" id="SSF48113">
    <property type="entry name" value="Heme-dependent peroxidases"/>
    <property type="match status" value="1"/>
</dbReference>
<gene>
    <name evidence="9" type="ORF">M413DRAFT_240334</name>
</gene>
<evidence type="ECO:0000256" key="1">
    <source>
        <dbReference type="ARBA" id="ARBA00022559"/>
    </source>
</evidence>
<evidence type="ECO:0000256" key="4">
    <source>
        <dbReference type="ARBA" id="ARBA00023002"/>
    </source>
</evidence>
<keyword evidence="10" id="KW-1185">Reference proteome</keyword>
<keyword evidence="4 7" id="KW-0560">Oxidoreductase</keyword>
<feature type="signal peptide" evidence="7">
    <location>
        <begin position="1"/>
        <end position="29"/>
    </location>
</feature>
<evidence type="ECO:0000256" key="5">
    <source>
        <dbReference type="ARBA" id="ARBA00023004"/>
    </source>
</evidence>